<dbReference type="Gene3D" id="3.10.450.50">
    <property type="match status" value="1"/>
</dbReference>
<evidence type="ECO:0000313" key="4">
    <source>
        <dbReference type="Proteomes" id="UP000182200"/>
    </source>
</evidence>
<dbReference type="Proteomes" id="UP000182200">
    <property type="component" value="Unassembled WGS sequence"/>
</dbReference>
<proteinExistence type="predicted"/>
<dbReference type="SUPFAM" id="SSF54427">
    <property type="entry name" value="NTF2-like"/>
    <property type="match status" value="1"/>
</dbReference>
<evidence type="ECO:0008006" key="5">
    <source>
        <dbReference type="Google" id="ProtNLM"/>
    </source>
</evidence>
<evidence type="ECO:0000313" key="2">
    <source>
        <dbReference type="EMBL" id="CUU01396.1"/>
    </source>
</evidence>
<evidence type="ECO:0000313" key="1">
    <source>
        <dbReference type="EMBL" id="CUS80957.1"/>
    </source>
</evidence>
<gene>
    <name evidence="2" type="ORF">JGI4_00266</name>
    <name evidence="1" type="ORF">JGI8_00457</name>
</gene>
<accession>A0A0N7MTW1</accession>
<accession>A0A0P1LCB4</accession>
<organism evidence="2 3">
    <name type="scientific">Candidatus Kryptonium thompsonii</name>
    <dbReference type="NCBI Taxonomy" id="1633631"/>
    <lineage>
        <taxon>Bacteria</taxon>
        <taxon>Pseudomonadati</taxon>
        <taxon>Candidatus Kryptoniota</taxon>
        <taxon>Candidatus Kryptonium</taxon>
    </lineage>
</organism>
<accession>A0A0P1M3Q5</accession>
<protein>
    <recommendedName>
        <fullName evidence="5">SnoaL-like domain-containing protein</fullName>
    </recommendedName>
</protein>
<dbReference type="AlphaFoldDB" id="A0A0P1M3Q5"/>
<accession>A0A0S4MR64</accession>
<evidence type="ECO:0000313" key="3">
    <source>
        <dbReference type="Proteomes" id="UP000182011"/>
    </source>
</evidence>
<dbReference type="InterPro" id="IPR032710">
    <property type="entry name" value="NTF2-like_dom_sf"/>
</dbReference>
<dbReference type="EMBL" id="FAOP01000002">
    <property type="protein sequence ID" value="CUU01396.1"/>
    <property type="molecule type" value="Genomic_DNA"/>
</dbReference>
<accession>A0A0P1N0J2</accession>
<accession>A0A0P1M1G3</accession>
<dbReference type="RefSeq" id="WP_075426561.1">
    <property type="nucleotide sequence ID" value="NZ_CZVI01000004.1"/>
</dbReference>
<reference evidence="1 4" key="2">
    <citation type="submission" date="2015-11" db="EMBL/GenBank/DDBJ databases">
        <authorList>
            <person name="Varghese N."/>
        </authorList>
    </citation>
    <scope>NUCLEOTIDE SEQUENCE [LARGE SCALE GENOMIC DNA]</scope>
    <source>
        <strain evidence="1 4">JGI-8</strain>
    </source>
</reference>
<reference evidence="2 3" key="1">
    <citation type="submission" date="2015-11" db="EMBL/GenBank/DDBJ databases">
        <authorList>
            <person name="Zhang Y."/>
            <person name="Guo Z."/>
        </authorList>
    </citation>
    <scope>NUCLEOTIDE SEQUENCE [LARGE SCALE GENOMIC DNA]</scope>
    <source>
        <strain evidence="2">JGI-4</strain>
    </source>
</reference>
<keyword evidence="4" id="KW-1185">Reference proteome</keyword>
<name>A0A0P1M3Q5_9BACT</name>
<dbReference type="Proteomes" id="UP000182011">
    <property type="component" value="Unassembled WGS sequence"/>
</dbReference>
<dbReference type="EMBL" id="CZVI01000004">
    <property type="protein sequence ID" value="CUS80957.1"/>
    <property type="molecule type" value="Genomic_DNA"/>
</dbReference>
<accession>A0A0P1LTM6</accession>
<dbReference type="OrthoDB" id="5767026at2"/>
<sequence length="156" mass="18171">MEFIVINRSFGRDSKNLVNEINLKSFQGAMSALETFYYSFLTINKIWVPHDLIQLNNPLGGIIREIDNISNLYYKIFTSEANVWVEFYDIISYRFNECVVFAGREKGLFSSDENIIELNIRTTRFFAYINGSWGQVHHHGSIDDPELLKKYQAAIK</sequence>
<accession>A0A0P1P571</accession>
<accession>A0A0P1LH73</accession>
<dbReference type="STRING" id="1633631.GCA_001442925_00268"/>